<evidence type="ECO:0000256" key="1">
    <source>
        <dbReference type="RuleBase" id="RU368084"/>
    </source>
</evidence>
<dbReference type="InterPro" id="IPR007220">
    <property type="entry name" value="ORC2"/>
</dbReference>
<keyword evidence="2" id="KW-0812">Transmembrane</keyword>
<comment type="caution">
    <text evidence="4">The sequence shown here is derived from an EMBL/GenBank/DDBJ whole genome shotgun (WGS) entry which is preliminary data.</text>
</comment>
<name>A0AAN8U8X0_9MAGN</name>
<feature type="domain" description="Origin recognition complex subunit 2 RecA-like" evidence="3">
    <location>
        <begin position="79"/>
        <end position="125"/>
    </location>
</feature>
<evidence type="ECO:0000313" key="4">
    <source>
        <dbReference type="EMBL" id="KAK6912503.1"/>
    </source>
</evidence>
<proteinExistence type="inferred from homology"/>
<keyword evidence="1" id="KW-0539">Nucleus</keyword>
<dbReference type="Proteomes" id="UP001370490">
    <property type="component" value="Unassembled WGS sequence"/>
</dbReference>
<accession>A0AAN8U8X0</accession>
<keyword evidence="1" id="KW-0235">DNA replication</keyword>
<dbReference type="GO" id="GO:0003688">
    <property type="term" value="F:DNA replication origin binding"/>
    <property type="evidence" value="ECO:0007669"/>
    <property type="project" value="UniProtKB-UniRule"/>
</dbReference>
<keyword evidence="2" id="KW-0472">Membrane</keyword>
<dbReference type="Pfam" id="PF04084">
    <property type="entry name" value="RecA-like_ORC2"/>
    <property type="match status" value="1"/>
</dbReference>
<dbReference type="PANTHER" id="PTHR14052:SF0">
    <property type="entry name" value="ORIGIN RECOGNITION COMPLEX SUBUNIT 2"/>
    <property type="match status" value="1"/>
</dbReference>
<evidence type="ECO:0000259" key="3">
    <source>
        <dbReference type="Pfam" id="PF04084"/>
    </source>
</evidence>
<dbReference type="InterPro" id="IPR056772">
    <property type="entry name" value="RecA-like_ORC2"/>
</dbReference>
<comment type="similarity">
    <text evidence="1">Belongs to the ORC2 family.</text>
</comment>
<comment type="subcellular location">
    <subcellularLocation>
        <location evidence="1">Nucleus</location>
    </subcellularLocation>
</comment>
<keyword evidence="5" id="KW-1185">Reference proteome</keyword>
<feature type="transmembrane region" description="Helical" evidence="2">
    <location>
        <begin position="80"/>
        <end position="99"/>
    </location>
</feature>
<dbReference type="AlphaFoldDB" id="A0AAN8U8X0"/>
<reference evidence="4 5" key="1">
    <citation type="submission" date="2023-12" db="EMBL/GenBank/DDBJ databases">
        <title>A high-quality genome assembly for Dillenia turbinata (Dilleniales).</title>
        <authorList>
            <person name="Chanderbali A."/>
        </authorList>
    </citation>
    <scope>NUCLEOTIDE SEQUENCE [LARGE SCALE GENOMIC DNA]</scope>
    <source>
        <strain evidence="4">LSX21</strain>
        <tissue evidence="4">Leaf</tissue>
    </source>
</reference>
<comment type="subunit">
    <text evidence="1">Component of the origin recognition complex (ORC).</text>
</comment>
<organism evidence="4 5">
    <name type="scientific">Dillenia turbinata</name>
    <dbReference type="NCBI Taxonomy" id="194707"/>
    <lineage>
        <taxon>Eukaryota</taxon>
        <taxon>Viridiplantae</taxon>
        <taxon>Streptophyta</taxon>
        <taxon>Embryophyta</taxon>
        <taxon>Tracheophyta</taxon>
        <taxon>Spermatophyta</taxon>
        <taxon>Magnoliopsida</taxon>
        <taxon>eudicotyledons</taxon>
        <taxon>Gunneridae</taxon>
        <taxon>Pentapetalae</taxon>
        <taxon>Dilleniales</taxon>
        <taxon>Dilleniaceae</taxon>
        <taxon>Dillenia</taxon>
    </lineage>
</organism>
<gene>
    <name evidence="4" type="ORF">RJ641_022104</name>
</gene>
<keyword evidence="2" id="KW-1133">Transmembrane helix</keyword>
<dbReference type="GO" id="GO:0005664">
    <property type="term" value="C:nuclear origin of replication recognition complex"/>
    <property type="evidence" value="ECO:0007669"/>
    <property type="project" value="UniProtKB-UniRule"/>
</dbReference>
<evidence type="ECO:0000256" key="2">
    <source>
        <dbReference type="SAM" id="Phobius"/>
    </source>
</evidence>
<protein>
    <recommendedName>
        <fullName evidence="1">Origin recognition complex subunit 2</fullName>
    </recommendedName>
</protein>
<comment type="function">
    <text evidence="1">Component of the origin recognition complex (ORC) that binds origins of replication. DNA-binding is ATP-dependent. ORC is required to assemble the pre-replication complex necessary to initiate DNA replication.</text>
</comment>
<sequence>MEGDEIEDEGFGFSRNYFLAKELKGSKESTRKLSDIELVDEQELRAAASSIESKHENEVFSLLNGHKNSYPKWVFDLRHIFPQWFGSLMCGFGLLMYGFGSKKALFEDFASAALAETAVFVINGYL</sequence>
<evidence type="ECO:0000313" key="5">
    <source>
        <dbReference type="Proteomes" id="UP001370490"/>
    </source>
</evidence>
<dbReference type="EMBL" id="JBAMMX010000027">
    <property type="protein sequence ID" value="KAK6912503.1"/>
    <property type="molecule type" value="Genomic_DNA"/>
</dbReference>
<dbReference type="PANTHER" id="PTHR14052">
    <property type="entry name" value="ORIGIN RECOGNITION COMPLEX SUBUNIT 2"/>
    <property type="match status" value="1"/>
</dbReference>
<dbReference type="GO" id="GO:0006260">
    <property type="term" value="P:DNA replication"/>
    <property type="evidence" value="ECO:0007669"/>
    <property type="project" value="UniProtKB-UniRule"/>
</dbReference>